<accession>A0A9E2LEJ8</accession>
<comment type="caution">
    <text evidence="1">The sequence shown here is derived from an EMBL/GenBank/DDBJ whole genome shotgun (WGS) entry which is preliminary data.</text>
</comment>
<dbReference type="AlphaFoldDB" id="A0A9E2LEJ8"/>
<proteinExistence type="predicted"/>
<evidence type="ECO:0000313" key="1">
    <source>
        <dbReference type="EMBL" id="MBU3854852.1"/>
    </source>
</evidence>
<dbReference type="EMBL" id="JAHLFU010000292">
    <property type="protein sequence ID" value="MBU3854852.1"/>
    <property type="molecule type" value="Genomic_DNA"/>
</dbReference>
<dbReference type="Proteomes" id="UP000823865">
    <property type="component" value="Unassembled WGS sequence"/>
</dbReference>
<evidence type="ECO:0000313" key="2">
    <source>
        <dbReference type="Proteomes" id="UP000823865"/>
    </source>
</evidence>
<organism evidence="1 2">
    <name type="scientific">Candidatus Paraprevotella stercoravium</name>
    <dbReference type="NCBI Taxonomy" id="2838725"/>
    <lineage>
        <taxon>Bacteria</taxon>
        <taxon>Pseudomonadati</taxon>
        <taxon>Bacteroidota</taxon>
        <taxon>Bacteroidia</taxon>
        <taxon>Bacteroidales</taxon>
        <taxon>Prevotellaceae</taxon>
        <taxon>Paraprevotella</taxon>
    </lineage>
</organism>
<protein>
    <submittedName>
        <fullName evidence="1">Uncharacterized protein</fullName>
    </submittedName>
</protein>
<gene>
    <name evidence="1" type="ORF">H9789_13765</name>
</gene>
<reference evidence="1" key="1">
    <citation type="journal article" date="2021" name="PeerJ">
        <title>Extensive microbial diversity within the chicken gut microbiome revealed by metagenomics and culture.</title>
        <authorList>
            <person name="Gilroy R."/>
            <person name="Ravi A."/>
            <person name="Getino M."/>
            <person name="Pursley I."/>
            <person name="Horton D.L."/>
            <person name="Alikhan N.F."/>
            <person name="Baker D."/>
            <person name="Gharbi K."/>
            <person name="Hall N."/>
            <person name="Watson M."/>
            <person name="Adriaenssens E.M."/>
            <person name="Foster-Nyarko E."/>
            <person name="Jarju S."/>
            <person name="Secka A."/>
            <person name="Antonio M."/>
            <person name="Oren A."/>
            <person name="Chaudhuri R.R."/>
            <person name="La Ragione R."/>
            <person name="Hildebrand F."/>
            <person name="Pallen M.J."/>
        </authorList>
    </citation>
    <scope>NUCLEOTIDE SEQUENCE</scope>
    <source>
        <strain evidence="1">G3-2149</strain>
    </source>
</reference>
<sequence>METWYNKKGISGMQVGHACNIYDVNEETSIDDEINSILKEAEERMLREFSEQLKPKKDNETHVVSL</sequence>
<name>A0A9E2LEJ8_9BACT</name>
<reference evidence="1" key="2">
    <citation type="submission" date="2021-04" db="EMBL/GenBank/DDBJ databases">
        <authorList>
            <person name="Gilroy R."/>
        </authorList>
    </citation>
    <scope>NUCLEOTIDE SEQUENCE</scope>
    <source>
        <strain evidence="1">G3-2149</strain>
    </source>
</reference>